<gene>
    <name evidence="1" type="ORF">NCTC1935_01894</name>
</gene>
<evidence type="ECO:0000313" key="1">
    <source>
        <dbReference type="EMBL" id="VFA84065.1"/>
    </source>
</evidence>
<proteinExistence type="predicted"/>
<dbReference type="AlphaFoldDB" id="A0A449GZ59"/>
<accession>A0A449GZ59</accession>
<dbReference type="EMBL" id="CAACYE010000005">
    <property type="protein sequence ID" value="VFA84065.1"/>
    <property type="molecule type" value="Genomic_DNA"/>
</dbReference>
<protein>
    <submittedName>
        <fullName evidence="1">Uncharacterized protein</fullName>
    </submittedName>
</protein>
<sequence length="117" mass="13061">MPIIDVTCADRVSTEVKKELARTLPHSVSLAVECPEEPYDGDLRGGDVILRFHDVGPLDRFDLDVLIEVKSKWFPSRADDRRRRADEILGRAEAVVSADHHVGVYLALPVASWAEPD</sequence>
<dbReference type="RefSeq" id="WP_137352960.1">
    <property type="nucleotide sequence ID" value="NZ_CAACYE020000001.1"/>
</dbReference>
<name>A0A449GZ59_NOCFR</name>
<reference evidence="1" key="1">
    <citation type="submission" date="2019-02" db="EMBL/GenBank/DDBJ databases">
        <authorList>
            <consortium name="Pathogen Informatics"/>
        </authorList>
    </citation>
    <scope>NUCLEOTIDE SEQUENCE</scope>
    <source>
        <strain evidence="1">3012STDY6733949</strain>
    </source>
</reference>
<organism evidence="1">
    <name type="scientific">Nocardia farcinica</name>
    <dbReference type="NCBI Taxonomy" id="37329"/>
    <lineage>
        <taxon>Bacteria</taxon>
        <taxon>Bacillati</taxon>
        <taxon>Actinomycetota</taxon>
        <taxon>Actinomycetes</taxon>
        <taxon>Mycobacteriales</taxon>
        <taxon>Nocardiaceae</taxon>
        <taxon>Nocardia</taxon>
    </lineage>
</organism>